<dbReference type="InParanoid" id="A0A5J5EHD3"/>
<dbReference type="EMBL" id="VXIS01000334">
    <property type="protein sequence ID" value="KAA8894517.1"/>
    <property type="molecule type" value="Genomic_DNA"/>
</dbReference>
<dbReference type="Proteomes" id="UP000326924">
    <property type="component" value="Unassembled WGS sequence"/>
</dbReference>
<sequence length="334" mass="37372">MTIAVTSAISRDLLPYYIPRMPEEKRRLLTVALISGLPPARLGRILDVLVSGKESKHAKVVGSKRARGEFEDNWLPPPALGQCRIVPLVWGPNHPGDAVGILTGAAALGKVDVLKLLFNHITCWRDAAELLTTYPRPLHYTSLYAQPHAVRLVRPTCACHAGCDFFSAPPLPPDAPTAFCLAVLGFLLPGRTGVDVFQALNVLEIYPVDNSLLWYGGHWLTSLIRANIVLPVSILRVLLRCMPWHPHQEDQISNVFADLVEQDSQHSFRDVQMLPEAGAQTPVTCWVRIIQTSNHRLFARMVQNVPGYLPAIYQLWQHLLYVILTSFPWAQPRW</sequence>
<protein>
    <submittedName>
        <fullName evidence="1">Uncharacterized protein</fullName>
    </submittedName>
</protein>
<keyword evidence="2" id="KW-1185">Reference proteome</keyword>
<gene>
    <name evidence="1" type="ORF">FN846DRAFT_895004</name>
</gene>
<proteinExistence type="predicted"/>
<name>A0A5J5EHD3_9PEZI</name>
<organism evidence="1 2">
    <name type="scientific">Sphaerosporella brunnea</name>
    <dbReference type="NCBI Taxonomy" id="1250544"/>
    <lineage>
        <taxon>Eukaryota</taxon>
        <taxon>Fungi</taxon>
        <taxon>Dikarya</taxon>
        <taxon>Ascomycota</taxon>
        <taxon>Pezizomycotina</taxon>
        <taxon>Pezizomycetes</taxon>
        <taxon>Pezizales</taxon>
        <taxon>Pyronemataceae</taxon>
        <taxon>Sphaerosporella</taxon>
    </lineage>
</organism>
<evidence type="ECO:0000313" key="2">
    <source>
        <dbReference type="Proteomes" id="UP000326924"/>
    </source>
</evidence>
<reference evidence="1 2" key="1">
    <citation type="submission" date="2019-09" db="EMBL/GenBank/DDBJ databases">
        <title>Draft genome of the ectomycorrhizal ascomycete Sphaerosporella brunnea.</title>
        <authorList>
            <consortium name="DOE Joint Genome Institute"/>
            <person name="Benucci G.M."/>
            <person name="Marozzi G."/>
            <person name="Antonielli L."/>
            <person name="Sanchez S."/>
            <person name="Marco P."/>
            <person name="Wang X."/>
            <person name="Falini L.B."/>
            <person name="Barry K."/>
            <person name="Haridas S."/>
            <person name="Lipzen A."/>
            <person name="Labutti K."/>
            <person name="Grigoriev I.V."/>
            <person name="Murat C."/>
            <person name="Martin F."/>
            <person name="Albertini E."/>
            <person name="Donnini D."/>
            <person name="Bonito G."/>
        </authorList>
    </citation>
    <scope>NUCLEOTIDE SEQUENCE [LARGE SCALE GENOMIC DNA]</scope>
    <source>
        <strain evidence="1 2">Sb_GMNB300</strain>
    </source>
</reference>
<accession>A0A5J5EHD3</accession>
<comment type="caution">
    <text evidence="1">The sequence shown here is derived from an EMBL/GenBank/DDBJ whole genome shotgun (WGS) entry which is preliminary data.</text>
</comment>
<dbReference type="AlphaFoldDB" id="A0A5J5EHD3"/>
<evidence type="ECO:0000313" key="1">
    <source>
        <dbReference type="EMBL" id="KAA8894517.1"/>
    </source>
</evidence>